<gene>
    <name evidence="2" type="ORF">E2C01_077479</name>
</gene>
<sequence>MSHSRVGSPHSVADSTASAMASIFTIQVQALPLTIVAASQGYIHCTLPLYGSEIHEGDNREEVMERSQSAGSHKEPHLSKSDAEKPTSAEGQ</sequence>
<accession>A0A5B7IME8</accession>
<protein>
    <submittedName>
        <fullName evidence="2">Uncharacterized protein</fullName>
    </submittedName>
</protein>
<reference evidence="2 3" key="1">
    <citation type="submission" date="2019-05" db="EMBL/GenBank/DDBJ databases">
        <title>Another draft genome of Portunus trituberculatus and its Hox gene families provides insights of decapod evolution.</title>
        <authorList>
            <person name="Jeong J.-H."/>
            <person name="Song I."/>
            <person name="Kim S."/>
            <person name="Choi T."/>
            <person name="Kim D."/>
            <person name="Ryu S."/>
            <person name="Kim W."/>
        </authorList>
    </citation>
    <scope>NUCLEOTIDE SEQUENCE [LARGE SCALE GENOMIC DNA]</scope>
    <source>
        <tissue evidence="2">Muscle</tissue>
    </source>
</reference>
<organism evidence="2 3">
    <name type="scientific">Portunus trituberculatus</name>
    <name type="common">Swimming crab</name>
    <name type="synonym">Neptunus trituberculatus</name>
    <dbReference type="NCBI Taxonomy" id="210409"/>
    <lineage>
        <taxon>Eukaryota</taxon>
        <taxon>Metazoa</taxon>
        <taxon>Ecdysozoa</taxon>
        <taxon>Arthropoda</taxon>
        <taxon>Crustacea</taxon>
        <taxon>Multicrustacea</taxon>
        <taxon>Malacostraca</taxon>
        <taxon>Eumalacostraca</taxon>
        <taxon>Eucarida</taxon>
        <taxon>Decapoda</taxon>
        <taxon>Pleocyemata</taxon>
        <taxon>Brachyura</taxon>
        <taxon>Eubrachyura</taxon>
        <taxon>Portunoidea</taxon>
        <taxon>Portunidae</taxon>
        <taxon>Portuninae</taxon>
        <taxon>Portunus</taxon>
    </lineage>
</organism>
<evidence type="ECO:0000256" key="1">
    <source>
        <dbReference type="SAM" id="MobiDB-lite"/>
    </source>
</evidence>
<comment type="caution">
    <text evidence="2">The sequence shown here is derived from an EMBL/GenBank/DDBJ whole genome shotgun (WGS) entry which is preliminary data.</text>
</comment>
<feature type="region of interest" description="Disordered" evidence="1">
    <location>
        <begin position="58"/>
        <end position="92"/>
    </location>
</feature>
<name>A0A5B7IME8_PORTR</name>
<dbReference type="OrthoDB" id="201595at2759"/>
<feature type="compositionally biased region" description="Basic and acidic residues" evidence="1">
    <location>
        <begin position="72"/>
        <end position="92"/>
    </location>
</feature>
<keyword evidence="3" id="KW-1185">Reference proteome</keyword>
<dbReference type="Proteomes" id="UP000324222">
    <property type="component" value="Unassembled WGS sequence"/>
</dbReference>
<dbReference type="AlphaFoldDB" id="A0A5B7IME8"/>
<evidence type="ECO:0000313" key="2">
    <source>
        <dbReference type="EMBL" id="MPC82796.1"/>
    </source>
</evidence>
<dbReference type="EMBL" id="VSRR010060766">
    <property type="protein sequence ID" value="MPC82796.1"/>
    <property type="molecule type" value="Genomic_DNA"/>
</dbReference>
<proteinExistence type="predicted"/>
<evidence type="ECO:0000313" key="3">
    <source>
        <dbReference type="Proteomes" id="UP000324222"/>
    </source>
</evidence>